<name>A0A1H7L9T1_STIAU</name>
<sequence>MEQEPPEPEPKKRRYLGAPEVGELHVHLKSVTPILGGAVVPRQVDTVDIIRVPTIRGHLRFWWRALYAHQYPSSQELAQRERDLWGGIGANGAKRSQVELRVAVNSESRKEDPSDIGQTSKGAYALWPARAMTGKGRGEGQPPAPRLSPGIRFQLYLQAPAGRLSEVENALRAWILWGGYGGRTRRGLGSLSVEQEEERWLPAQPDRAALHLLFGGLPLLGNVPSGGARQVPLMQGARLLHGRSEQTPEGAWLQALKWLKEFRQGQPQGRADTSGKFAREWGDPKRPGRSHWPEADKIRWLLKKRDGSAYAHAPRPEYAASGKVSWPRAGFGLPVAFRFQLHARPKPGERQDKAYANGEPEEVELRWSAGDKVHERLASPLIIKAMPLTKGRFVPVALWLCRTWPDKGEVVLTYKATRKRVENSAAPFHQLLAPGDTALYAPLREASLEKAFVNWLKSSQGAKEF</sequence>
<organism evidence="4 5">
    <name type="scientific">Stigmatella aurantiaca</name>
    <dbReference type="NCBI Taxonomy" id="41"/>
    <lineage>
        <taxon>Bacteria</taxon>
        <taxon>Pseudomonadati</taxon>
        <taxon>Myxococcota</taxon>
        <taxon>Myxococcia</taxon>
        <taxon>Myxococcales</taxon>
        <taxon>Cystobacterineae</taxon>
        <taxon>Archangiaceae</taxon>
        <taxon>Stigmatella</taxon>
    </lineage>
</organism>
<dbReference type="InterPro" id="IPR005537">
    <property type="entry name" value="RAMP_III_fam"/>
</dbReference>
<dbReference type="EMBL" id="FOAP01000003">
    <property type="protein sequence ID" value="SEK95699.1"/>
    <property type="molecule type" value="Genomic_DNA"/>
</dbReference>
<protein>
    <submittedName>
        <fullName evidence="4">CRISPR-associated protein Cmr1</fullName>
    </submittedName>
</protein>
<evidence type="ECO:0000256" key="1">
    <source>
        <dbReference type="ARBA" id="ARBA00023118"/>
    </source>
</evidence>
<feature type="region of interest" description="Disordered" evidence="2">
    <location>
        <begin position="266"/>
        <end position="292"/>
    </location>
</feature>
<proteinExistence type="predicted"/>
<evidence type="ECO:0000313" key="5">
    <source>
        <dbReference type="Proteomes" id="UP000182719"/>
    </source>
</evidence>
<evidence type="ECO:0000256" key="2">
    <source>
        <dbReference type="SAM" id="MobiDB-lite"/>
    </source>
</evidence>
<dbReference type="NCBIfam" id="TIGR01894">
    <property type="entry name" value="cas_TM1795_cmr1"/>
    <property type="match status" value="1"/>
</dbReference>
<accession>A0A1H7L9T1</accession>
<feature type="compositionally biased region" description="Basic and acidic residues" evidence="2">
    <location>
        <begin position="277"/>
        <end position="292"/>
    </location>
</feature>
<dbReference type="InterPro" id="IPR007522">
    <property type="entry name" value="CRISPR-assoc_prot_TM1795"/>
</dbReference>
<dbReference type="GO" id="GO:0051607">
    <property type="term" value="P:defense response to virus"/>
    <property type="evidence" value="ECO:0007669"/>
    <property type="project" value="UniProtKB-KW"/>
</dbReference>
<keyword evidence="5" id="KW-1185">Reference proteome</keyword>
<dbReference type="RefSeq" id="WP_075005778.1">
    <property type="nucleotide sequence ID" value="NZ_FOAP01000003.1"/>
</dbReference>
<dbReference type="Pfam" id="PF03787">
    <property type="entry name" value="RAMPs"/>
    <property type="match status" value="1"/>
</dbReference>
<dbReference type="OrthoDB" id="190500at2"/>
<evidence type="ECO:0000259" key="3">
    <source>
        <dbReference type="Pfam" id="PF03787"/>
    </source>
</evidence>
<feature type="domain" description="CRISPR type III-associated protein" evidence="3">
    <location>
        <begin position="28"/>
        <end position="192"/>
    </location>
</feature>
<gene>
    <name evidence="4" type="ORF">SAMN05444354_103169</name>
</gene>
<dbReference type="Proteomes" id="UP000182719">
    <property type="component" value="Unassembled WGS sequence"/>
</dbReference>
<keyword evidence="1" id="KW-0051">Antiviral defense</keyword>
<dbReference type="AlphaFoldDB" id="A0A1H7L9T1"/>
<reference evidence="5" key="1">
    <citation type="submission" date="2016-10" db="EMBL/GenBank/DDBJ databases">
        <authorList>
            <person name="Varghese N."/>
            <person name="Submissions S."/>
        </authorList>
    </citation>
    <scope>NUCLEOTIDE SEQUENCE [LARGE SCALE GENOMIC DNA]</scope>
    <source>
        <strain evidence="5">DSM 17044</strain>
    </source>
</reference>
<evidence type="ECO:0000313" key="4">
    <source>
        <dbReference type="EMBL" id="SEK95699.1"/>
    </source>
</evidence>